<evidence type="ECO:0000313" key="1">
    <source>
        <dbReference type="EMBL" id="ORX69194.1"/>
    </source>
</evidence>
<evidence type="ECO:0000313" key="2">
    <source>
        <dbReference type="Proteomes" id="UP000193922"/>
    </source>
</evidence>
<proteinExistence type="predicted"/>
<gene>
    <name evidence="1" type="ORF">DL89DRAFT_258251</name>
</gene>
<dbReference type="RefSeq" id="XP_040742926.1">
    <property type="nucleotide sequence ID" value="XM_040885592.1"/>
</dbReference>
<protein>
    <submittedName>
        <fullName evidence="1">Uncharacterized protein</fullName>
    </submittedName>
</protein>
<organism evidence="1 2">
    <name type="scientific">Linderina pennispora</name>
    <dbReference type="NCBI Taxonomy" id="61395"/>
    <lineage>
        <taxon>Eukaryota</taxon>
        <taxon>Fungi</taxon>
        <taxon>Fungi incertae sedis</taxon>
        <taxon>Zoopagomycota</taxon>
        <taxon>Kickxellomycotina</taxon>
        <taxon>Kickxellomycetes</taxon>
        <taxon>Kickxellales</taxon>
        <taxon>Kickxellaceae</taxon>
        <taxon>Linderina</taxon>
    </lineage>
</organism>
<name>A0A1Y1W7P5_9FUNG</name>
<comment type="caution">
    <text evidence="1">The sequence shown here is derived from an EMBL/GenBank/DDBJ whole genome shotgun (WGS) entry which is preliminary data.</text>
</comment>
<reference evidence="1 2" key="1">
    <citation type="submission" date="2016-07" db="EMBL/GenBank/DDBJ databases">
        <title>Pervasive Adenine N6-methylation of Active Genes in Fungi.</title>
        <authorList>
            <consortium name="DOE Joint Genome Institute"/>
            <person name="Mondo S.J."/>
            <person name="Dannebaum R.O."/>
            <person name="Kuo R.C."/>
            <person name="Labutti K."/>
            <person name="Haridas S."/>
            <person name="Kuo A."/>
            <person name="Salamov A."/>
            <person name="Ahrendt S.R."/>
            <person name="Lipzen A."/>
            <person name="Sullivan W."/>
            <person name="Andreopoulos W.B."/>
            <person name="Clum A."/>
            <person name="Lindquist E."/>
            <person name="Daum C."/>
            <person name="Ramamoorthy G.K."/>
            <person name="Gryganskyi A."/>
            <person name="Culley D."/>
            <person name="Magnuson J.K."/>
            <person name="James T.Y."/>
            <person name="O'Malley M.A."/>
            <person name="Stajich J.E."/>
            <person name="Spatafora J.W."/>
            <person name="Visel A."/>
            <person name="Grigoriev I.V."/>
        </authorList>
    </citation>
    <scope>NUCLEOTIDE SEQUENCE [LARGE SCALE GENOMIC DNA]</scope>
    <source>
        <strain evidence="1 2">ATCC 12442</strain>
    </source>
</reference>
<dbReference type="AlphaFoldDB" id="A0A1Y1W7P5"/>
<keyword evidence="2" id="KW-1185">Reference proteome</keyword>
<dbReference type="GeneID" id="63802240"/>
<accession>A0A1Y1W7P5</accession>
<dbReference type="Proteomes" id="UP000193922">
    <property type="component" value="Unassembled WGS sequence"/>
</dbReference>
<sequence length="321" mass="35124">MPVCAACSCSCSCNDTFGPRLLGMTKACSSDRWSKSQSSADPALEFCADFPALPHSARSRLSGRPLSARLHPPLPRPSYSATASAQGSVVRSATLIYRLLLAAVHAYQSGKRDVACHTLVLAQFGFHLALIRYPETHSSDRSTGTSALIKCQQSCSAIVQHSGRRPMTRRAIVELAFDALGRTKPPCLLAQFWLAIASWSRFYRSQSILVTVLPAHSVEMYRSWYTGERVYGCWQSPMRQLTEPSEEKAKSTAGCYRHAQSLGATSQAALPPFRLDSCTGVFAAYHRLVSCVPNLSFGSSSSRSHVDRCRGHDENYLGRAP</sequence>
<dbReference type="EMBL" id="MCFD01000008">
    <property type="protein sequence ID" value="ORX69194.1"/>
    <property type="molecule type" value="Genomic_DNA"/>
</dbReference>